<name>A0A2H1IRV8_BREAU</name>
<organism evidence="2 3">
    <name type="scientific">Brevibacterium aurantiacum</name>
    <dbReference type="NCBI Taxonomy" id="273384"/>
    <lineage>
        <taxon>Bacteria</taxon>
        <taxon>Bacillati</taxon>
        <taxon>Actinomycetota</taxon>
        <taxon>Actinomycetes</taxon>
        <taxon>Micrococcales</taxon>
        <taxon>Brevibacteriaceae</taxon>
        <taxon>Brevibacterium</taxon>
    </lineage>
</organism>
<dbReference type="AlphaFoldDB" id="A0A2H1IRV8"/>
<dbReference type="EMBL" id="FXZI01000002">
    <property type="protein sequence ID" value="SMX77840.1"/>
    <property type="molecule type" value="Genomic_DNA"/>
</dbReference>
<proteinExistence type="predicted"/>
<feature type="compositionally biased region" description="Low complexity" evidence="1">
    <location>
        <begin position="14"/>
        <end position="24"/>
    </location>
</feature>
<dbReference type="Proteomes" id="UP000234300">
    <property type="component" value="Unassembled WGS sequence"/>
</dbReference>
<protein>
    <submittedName>
        <fullName evidence="2">Uncharacterized protein</fullName>
    </submittedName>
</protein>
<evidence type="ECO:0000313" key="2">
    <source>
        <dbReference type="EMBL" id="SMX77840.1"/>
    </source>
</evidence>
<feature type="region of interest" description="Disordered" evidence="1">
    <location>
        <begin position="1"/>
        <end position="47"/>
    </location>
</feature>
<gene>
    <name evidence="2" type="ORF">BAURA86_00904</name>
</gene>
<evidence type="ECO:0000313" key="3">
    <source>
        <dbReference type="Proteomes" id="UP000234300"/>
    </source>
</evidence>
<reference evidence="2 3" key="1">
    <citation type="submission" date="2017-03" db="EMBL/GenBank/DDBJ databases">
        <authorList>
            <person name="Afonso C.L."/>
            <person name="Miller P.J."/>
            <person name="Scott M.A."/>
            <person name="Spackman E."/>
            <person name="Goraichik I."/>
            <person name="Dimitrov K.M."/>
            <person name="Suarez D.L."/>
            <person name="Swayne D.E."/>
        </authorList>
    </citation>
    <scope>NUCLEOTIDE SEQUENCE [LARGE SCALE GENOMIC DNA]</scope>
    <source>
        <strain evidence="3">8(6)</strain>
    </source>
</reference>
<evidence type="ECO:0000256" key="1">
    <source>
        <dbReference type="SAM" id="MobiDB-lite"/>
    </source>
</evidence>
<sequence>MRDGSAYQHHWSAHHTTASASSSSRTGQARFRTPLASDSTRGGETLDQVKARRGTIALSHQIIDFALHGPGGSPTMNNDSETLWSLIETLFVDGAATLTPSPGGNT</sequence>
<accession>A0A2H1IRV8</accession>